<evidence type="ECO:0000256" key="3">
    <source>
        <dbReference type="ARBA" id="ARBA00022448"/>
    </source>
</evidence>
<evidence type="ECO:0000256" key="7">
    <source>
        <dbReference type="ARBA" id="ARBA00023136"/>
    </source>
</evidence>
<feature type="transmembrane region" description="Helical" evidence="8">
    <location>
        <begin position="276"/>
        <end position="295"/>
    </location>
</feature>
<dbReference type="Gene3D" id="1.10.3470.10">
    <property type="entry name" value="ABC transporter involved in vitamin B12 uptake, BtuC"/>
    <property type="match status" value="1"/>
</dbReference>
<evidence type="ECO:0000256" key="2">
    <source>
        <dbReference type="ARBA" id="ARBA00007935"/>
    </source>
</evidence>
<dbReference type="InterPro" id="IPR037294">
    <property type="entry name" value="ABC_BtuC-like"/>
</dbReference>
<comment type="caution">
    <text evidence="9">The sequence shown here is derived from an EMBL/GenBank/DDBJ whole genome shotgun (WGS) entry which is preliminary data.</text>
</comment>
<dbReference type="InterPro" id="IPR000522">
    <property type="entry name" value="ABC_transptr_permease_BtuC"/>
</dbReference>
<evidence type="ECO:0000256" key="4">
    <source>
        <dbReference type="ARBA" id="ARBA00022475"/>
    </source>
</evidence>
<evidence type="ECO:0000256" key="5">
    <source>
        <dbReference type="ARBA" id="ARBA00022692"/>
    </source>
</evidence>
<dbReference type="Proteomes" id="UP001621714">
    <property type="component" value="Unassembled WGS sequence"/>
</dbReference>
<protein>
    <submittedName>
        <fullName evidence="9">Iron ABC transporter permease</fullName>
    </submittedName>
</protein>
<keyword evidence="10" id="KW-1185">Reference proteome</keyword>
<dbReference type="EMBL" id="JBANFI010000002">
    <property type="protein sequence ID" value="MFK7160037.1"/>
    <property type="molecule type" value="Genomic_DNA"/>
</dbReference>
<evidence type="ECO:0000256" key="1">
    <source>
        <dbReference type="ARBA" id="ARBA00004651"/>
    </source>
</evidence>
<dbReference type="RefSeq" id="WP_405337130.1">
    <property type="nucleotide sequence ID" value="NZ_JBANFI010000002.1"/>
</dbReference>
<organism evidence="9 10">
    <name type="scientific">Marinospirillum alkalitolerans</name>
    <dbReference type="NCBI Taxonomy" id="3123374"/>
    <lineage>
        <taxon>Bacteria</taxon>
        <taxon>Pseudomonadati</taxon>
        <taxon>Pseudomonadota</taxon>
        <taxon>Gammaproteobacteria</taxon>
        <taxon>Oceanospirillales</taxon>
        <taxon>Oceanospirillaceae</taxon>
        <taxon>Marinospirillum</taxon>
    </lineage>
</organism>
<comment type="similarity">
    <text evidence="2">Belongs to the binding-protein-dependent transport system permease family. FecCD subfamily.</text>
</comment>
<dbReference type="Pfam" id="PF01032">
    <property type="entry name" value="FecCD"/>
    <property type="match status" value="1"/>
</dbReference>
<keyword evidence="7 8" id="KW-0472">Membrane</keyword>
<name>A0ABW8PUV2_9GAMM</name>
<dbReference type="CDD" id="cd06550">
    <property type="entry name" value="TM_ABC_iron-siderophores_like"/>
    <property type="match status" value="1"/>
</dbReference>
<dbReference type="PANTHER" id="PTHR30472:SF1">
    <property type="entry name" value="FE(3+) DICITRATE TRANSPORT SYSTEM PERMEASE PROTEIN FECC-RELATED"/>
    <property type="match status" value="1"/>
</dbReference>
<reference evidence="9 10" key="1">
    <citation type="submission" date="2024-02" db="EMBL/GenBank/DDBJ databases">
        <title>Marinospirillum sp. MEB 164 isolated from Lonar lake sediment.</title>
        <authorList>
            <person name="Joshi A."/>
            <person name="Thite S."/>
        </authorList>
    </citation>
    <scope>NUCLEOTIDE SEQUENCE [LARGE SCALE GENOMIC DNA]</scope>
    <source>
        <strain evidence="9 10">MEB164</strain>
    </source>
</reference>
<evidence type="ECO:0000313" key="9">
    <source>
        <dbReference type="EMBL" id="MFK7160037.1"/>
    </source>
</evidence>
<feature type="transmembrane region" description="Helical" evidence="8">
    <location>
        <begin position="89"/>
        <end position="109"/>
    </location>
</feature>
<dbReference type="PANTHER" id="PTHR30472">
    <property type="entry name" value="FERRIC ENTEROBACTIN TRANSPORT SYSTEM PERMEASE PROTEIN"/>
    <property type="match status" value="1"/>
</dbReference>
<feature type="transmembrane region" description="Helical" evidence="8">
    <location>
        <begin position="57"/>
        <end position="77"/>
    </location>
</feature>
<gene>
    <name evidence="9" type="ORF">V6U78_03185</name>
</gene>
<evidence type="ECO:0000313" key="10">
    <source>
        <dbReference type="Proteomes" id="UP001621714"/>
    </source>
</evidence>
<feature type="transmembrane region" description="Helical" evidence="8">
    <location>
        <begin position="115"/>
        <end position="134"/>
    </location>
</feature>
<evidence type="ECO:0000256" key="8">
    <source>
        <dbReference type="SAM" id="Phobius"/>
    </source>
</evidence>
<dbReference type="SUPFAM" id="SSF81345">
    <property type="entry name" value="ABC transporter involved in vitamin B12 uptake, BtuC"/>
    <property type="match status" value="1"/>
</dbReference>
<evidence type="ECO:0000256" key="6">
    <source>
        <dbReference type="ARBA" id="ARBA00022989"/>
    </source>
</evidence>
<keyword evidence="4" id="KW-1003">Cell membrane</keyword>
<keyword evidence="5 8" id="KW-0812">Transmembrane</keyword>
<sequence length="336" mass="35400">MRHTPVHLKLGGLLALLGLLLIANLLGGAHWLAPHWLMHLFSPPDGSHELLVLQARLPRVICGLLAGIALAIAGIIMQTLCRNPLADPGLLGVNAGASASLVTLSLLPLAAEWGVFWQALPGALLASAGVYLLSRLQQSDGQAPNPTRLLLAGAAISAVLGAYVQARVMLNPQLFDGFRYWMAGSLAGLGWVEVSALWPYLIPAALVLWLMSPSLDLLLLDRNTALSLGANLQRHSAIAWLCATLLCAAATAVVGPLAFVGLAAGHLARAWFPCSLRLLLLGAGLIGALLVLMADLFSRTLLPPRELLTGIMIAALGAPFLYLIARRGNTERGRVS</sequence>
<keyword evidence="3" id="KW-0813">Transport</keyword>
<proteinExistence type="inferred from homology"/>
<feature type="transmembrane region" description="Helical" evidence="8">
    <location>
        <begin position="12"/>
        <end position="37"/>
    </location>
</feature>
<accession>A0ABW8PUV2</accession>
<keyword evidence="6 8" id="KW-1133">Transmembrane helix</keyword>
<comment type="subcellular location">
    <subcellularLocation>
        <location evidence="1">Cell membrane</location>
        <topology evidence="1">Multi-pass membrane protein</topology>
    </subcellularLocation>
</comment>
<feature type="transmembrane region" description="Helical" evidence="8">
    <location>
        <begin position="238"/>
        <end position="264"/>
    </location>
</feature>
<feature type="transmembrane region" description="Helical" evidence="8">
    <location>
        <begin position="307"/>
        <end position="325"/>
    </location>
</feature>